<dbReference type="InterPro" id="IPR016095">
    <property type="entry name" value="Ribosomal_uL1_3-a/b-sand"/>
</dbReference>
<comment type="similarity">
    <text evidence="1">Belongs to the universal ribosomal protein uL1 family.</text>
</comment>
<dbReference type="FunFam" id="3.40.50.790:FF:000001">
    <property type="entry name" value="50S ribosomal protein L1"/>
    <property type="match status" value="1"/>
</dbReference>
<evidence type="ECO:0008006" key="7">
    <source>
        <dbReference type="Google" id="ProtNLM"/>
    </source>
</evidence>
<evidence type="ECO:0000313" key="6">
    <source>
        <dbReference type="Proteomes" id="UP001178507"/>
    </source>
</evidence>
<evidence type="ECO:0000313" key="5">
    <source>
        <dbReference type="EMBL" id="CAJ1382974.1"/>
    </source>
</evidence>
<feature type="region of interest" description="Disordered" evidence="4">
    <location>
        <begin position="53"/>
        <end position="79"/>
    </location>
</feature>
<dbReference type="InterPro" id="IPR028364">
    <property type="entry name" value="Ribosomal_uL1/biogenesis"/>
</dbReference>
<dbReference type="CDD" id="cd00403">
    <property type="entry name" value="Ribosomal_L1"/>
    <property type="match status" value="1"/>
</dbReference>
<keyword evidence="2" id="KW-0689">Ribosomal protein</keyword>
<keyword evidence="6" id="KW-1185">Reference proteome</keyword>
<dbReference type="Gene3D" id="3.30.190.20">
    <property type="match status" value="1"/>
</dbReference>
<comment type="caution">
    <text evidence="5">The sequence shown here is derived from an EMBL/GenBank/DDBJ whole genome shotgun (WGS) entry which is preliminary data.</text>
</comment>
<evidence type="ECO:0000256" key="3">
    <source>
        <dbReference type="ARBA" id="ARBA00023274"/>
    </source>
</evidence>
<dbReference type="GO" id="GO:0005840">
    <property type="term" value="C:ribosome"/>
    <property type="evidence" value="ECO:0007669"/>
    <property type="project" value="UniProtKB-KW"/>
</dbReference>
<feature type="region of interest" description="Disordered" evidence="4">
    <location>
        <begin position="263"/>
        <end position="292"/>
    </location>
</feature>
<protein>
    <recommendedName>
        <fullName evidence="7">Ribosomal protein</fullName>
    </recommendedName>
</protein>
<dbReference type="Proteomes" id="UP001178507">
    <property type="component" value="Unassembled WGS sequence"/>
</dbReference>
<accession>A0AA36I8J4</accession>
<sequence length="332" mass="36105">MHRLAVRLKPSQWSSRIGGLPAIVLGSVRTKKWKPFHSMYRTNRLREIRQKEAEAAQAAAAEEADADGAKTMSRKANEARVSTTPFQAARLMRVFDVVPEPDGLVTFWTRLNVDLSRESVRGTCNLPHGLSTKLKVLAFCPDDQIEEMLAAGADFAGITEPLRRIGQGWMGFDRCLATPSIMPQVMKIAKVLGPRKMMPNPKSGTVVPNLPVAIKEAKGGALLEYRAEGEGELKATIGDANFTDAKILENMKFLVQTLLRARPRSAAPSGGSGPTDPTKKPPGAPLIGGPSIAASEDKDLYFREATLRLGSRGPAIRIDPESMMPSSVGYFR</sequence>
<keyword evidence="3" id="KW-0687">Ribonucleoprotein</keyword>
<organism evidence="5 6">
    <name type="scientific">Effrenium voratum</name>
    <dbReference type="NCBI Taxonomy" id="2562239"/>
    <lineage>
        <taxon>Eukaryota</taxon>
        <taxon>Sar</taxon>
        <taxon>Alveolata</taxon>
        <taxon>Dinophyceae</taxon>
        <taxon>Suessiales</taxon>
        <taxon>Symbiodiniaceae</taxon>
        <taxon>Effrenium</taxon>
    </lineage>
</organism>
<dbReference type="PANTHER" id="PTHR36427:SF3">
    <property type="entry name" value="LARGE RIBOSOMAL SUBUNIT PROTEIN UL1M"/>
    <property type="match status" value="1"/>
</dbReference>
<proteinExistence type="inferred from homology"/>
<reference evidence="5" key="1">
    <citation type="submission" date="2023-08" db="EMBL/GenBank/DDBJ databases">
        <authorList>
            <person name="Chen Y."/>
            <person name="Shah S."/>
            <person name="Dougan E. K."/>
            <person name="Thang M."/>
            <person name="Chan C."/>
        </authorList>
    </citation>
    <scope>NUCLEOTIDE SEQUENCE</scope>
</reference>
<dbReference type="GO" id="GO:1990904">
    <property type="term" value="C:ribonucleoprotein complex"/>
    <property type="evidence" value="ECO:0007669"/>
    <property type="project" value="UniProtKB-KW"/>
</dbReference>
<name>A0AA36I8J4_9DINO</name>
<evidence type="ECO:0000256" key="2">
    <source>
        <dbReference type="ARBA" id="ARBA00022980"/>
    </source>
</evidence>
<dbReference type="AlphaFoldDB" id="A0AA36I8J4"/>
<evidence type="ECO:0000256" key="4">
    <source>
        <dbReference type="SAM" id="MobiDB-lite"/>
    </source>
</evidence>
<dbReference type="Pfam" id="PF00687">
    <property type="entry name" value="Ribosomal_L1"/>
    <property type="match status" value="1"/>
</dbReference>
<dbReference type="SUPFAM" id="SSF56808">
    <property type="entry name" value="Ribosomal protein L1"/>
    <property type="match status" value="1"/>
</dbReference>
<dbReference type="EMBL" id="CAUJNA010000968">
    <property type="protein sequence ID" value="CAJ1382974.1"/>
    <property type="molecule type" value="Genomic_DNA"/>
</dbReference>
<dbReference type="Gene3D" id="3.40.50.790">
    <property type="match status" value="1"/>
</dbReference>
<dbReference type="InterPro" id="IPR023674">
    <property type="entry name" value="Ribosomal_uL1-like"/>
</dbReference>
<evidence type="ECO:0000256" key="1">
    <source>
        <dbReference type="ARBA" id="ARBA00010531"/>
    </source>
</evidence>
<dbReference type="PANTHER" id="PTHR36427">
    <property type="entry name" value="54S RIBOSOMAL PROTEIN L1, MITOCHONDRIAL"/>
    <property type="match status" value="1"/>
</dbReference>
<gene>
    <name evidence="5" type="ORF">EVOR1521_LOCUS10216</name>
</gene>